<accession>A0A2M4B719</accession>
<protein>
    <submittedName>
        <fullName evidence="2">Putative secreted protein</fullName>
    </submittedName>
</protein>
<evidence type="ECO:0000256" key="1">
    <source>
        <dbReference type="SAM" id="SignalP"/>
    </source>
</evidence>
<dbReference type="AlphaFoldDB" id="A0A2M4B719"/>
<feature type="chain" id="PRO_5014772825" evidence="1">
    <location>
        <begin position="23"/>
        <end position="89"/>
    </location>
</feature>
<dbReference type="EMBL" id="GGFK01015297">
    <property type="protein sequence ID" value="MBW48618.1"/>
    <property type="molecule type" value="Transcribed_RNA"/>
</dbReference>
<evidence type="ECO:0000313" key="2">
    <source>
        <dbReference type="EMBL" id="MBW48618.1"/>
    </source>
</evidence>
<proteinExistence type="predicted"/>
<organism evidence="2">
    <name type="scientific">Anopheles triannulatus</name>
    <dbReference type="NCBI Taxonomy" id="58253"/>
    <lineage>
        <taxon>Eukaryota</taxon>
        <taxon>Metazoa</taxon>
        <taxon>Ecdysozoa</taxon>
        <taxon>Arthropoda</taxon>
        <taxon>Hexapoda</taxon>
        <taxon>Insecta</taxon>
        <taxon>Pterygota</taxon>
        <taxon>Neoptera</taxon>
        <taxon>Endopterygota</taxon>
        <taxon>Diptera</taxon>
        <taxon>Nematocera</taxon>
        <taxon>Culicoidea</taxon>
        <taxon>Culicidae</taxon>
        <taxon>Anophelinae</taxon>
        <taxon>Anopheles</taxon>
    </lineage>
</organism>
<name>A0A2M4B719_9DIPT</name>
<sequence length="89" mass="9961">MASANAMFALPLLVVCVQCATQWNVLMFIIRSPPSPGSHLSSVLIFLNQHTRQRPPRSIDRDDDDDRCCVALAAFRGRKENGMRVNEFG</sequence>
<keyword evidence="1" id="KW-0732">Signal</keyword>
<reference evidence="2" key="1">
    <citation type="submission" date="2018-01" db="EMBL/GenBank/DDBJ databases">
        <title>An insight into the sialome of Amazonian anophelines.</title>
        <authorList>
            <person name="Ribeiro J.M."/>
            <person name="Scarpassa V."/>
            <person name="Calvo E."/>
        </authorList>
    </citation>
    <scope>NUCLEOTIDE SEQUENCE</scope>
    <source>
        <tissue evidence="2">Salivary glands</tissue>
    </source>
</reference>
<feature type="signal peptide" evidence="1">
    <location>
        <begin position="1"/>
        <end position="22"/>
    </location>
</feature>